<reference evidence="3" key="1">
    <citation type="submission" date="2013-11" db="EMBL/GenBank/DDBJ databases">
        <title>The genomic landscape of the Guanapo guppy.</title>
        <authorList>
            <person name="Kuenstner A."/>
            <person name="Dreyer C."/>
        </authorList>
    </citation>
    <scope>NUCLEOTIDE SEQUENCE</scope>
    <source>
        <strain evidence="3">Guanapo</strain>
    </source>
</reference>
<dbReference type="SUPFAM" id="SSF48726">
    <property type="entry name" value="Immunoglobulin"/>
    <property type="match status" value="2"/>
</dbReference>
<dbReference type="InterPro" id="IPR003599">
    <property type="entry name" value="Ig_sub"/>
</dbReference>
<evidence type="ECO:0000313" key="3">
    <source>
        <dbReference type="Proteomes" id="UP000242638"/>
    </source>
</evidence>
<organism evidence="2 3">
    <name type="scientific">Poecilia reticulata</name>
    <name type="common">Guppy</name>
    <name type="synonym">Acanthophacelus reticulatus</name>
    <dbReference type="NCBI Taxonomy" id="8081"/>
    <lineage>
        <taxon>Eukaryota</taxon>
        <taxon>Metazoa</taxon>
        <taxon>Chordata</taxon>
        <taxon>Craniata</taxon>
        <taxon>Vertebrata</taxon>
        <taxon>Euteleostomi</taxon>
        <taxon>Actinopterygii</taxon>
        <taxon>Neopterygii</taxon>
        <taxon>Teleostei</taxon>
        <taxon>Neoteleostei</taxon>
        <taxon>Acanthomorphata</taxon>
        <taxon>Ovalentaria</taxon>
        <taxon>Atherinomorphae</taxon>
        <taxon>Cyprinodontiformes</taxon>
        <taxon>Poeciliidae</taxon>
        <taxon>Poeciliinae</taxon>
        <taxon>Poecilia</taxon>
    </lineage>
</organism>
<evidence type="ECO:0000259" key="1">
    <source>
        <dbReference type="PROSITE" id="PS50835"/>
    </source>
</evidence>
<dbReference type="PANTHER" id="PTHR11422">
    <property type="entry name" value="T-CELL SURFACE GLYCOPROTEIN CD4"/>
    <property type="match status" value="1"/>
</dbReference>
<dbReference type="Proteomes" id="UP000242638">
    <property type="component" value="Unassembled WGS sequence"/>
</dbReference>
<dbReference type="AlphaFoldDB" id="A0A3P9Q0F0"/>
<protein>
    <recommendedName>
        <fullName evidence="1">Ig-like domain-containing protein</fullName>
    </recommendedName>
</protein>
<dbReference type="Ensembl" id="ENSPRET00000027793.1">
    <property type="protein sequence ID" value="ENSPREP00000027494.1"/>
    <property type="gene ID" value="ENSPREG00000018583.1"/>
</dbReference>
<sequence length="246" mass="27282">MVGFLRVLRFPPTVQKHDSQSGDLFMPLAVRAGDDVTLSCENVADGHRNCNTTNWTYSHSRQSAAVTLVEHGKIKDGRSDRLSVSANCSLVLKKVTSEDVGKYTCKQLRSGRHSGPDHSGSINIMAPKPEAAKLTPSFSCYPSSVTEHEEQHRRTLRCSVSTYERCKHRVKWLHMGISLDKENRDIKESSTSCSAAVTFKSSLYVNQSSLNSFKCEVKSEDEGEELKLFTFSSHSSGEKLSNLSSC</sequence>
<reference evidence="2" key="2">
    <citation type="submission" date="2025-08" db="UniProtKB">
        <authorList>
            <consortium name="Ensembl"/>
        </authorList>
    </citation>
    <scope>IDENTIFICATION</scope>
    <source>
        <strain evidence="2">Guanapo</strain>
    </source>
</reference>
<keyword evidence="3" id="KW-1185">Reference proteome</keyword>
<dbReference type="InterPro" id="IPR007110">
    <property type="entry name" value="Ig-like_dom"/>
</dbReference>
<dbReference type="OMA" id="TYERCKH"/>
<dbReference type="PROSITE" id="PS50835">
    <property type="entry name" value="IG_LIKE"/>
    <property type="match status" value="2"/>
</dbReference>
<name>A0A3P9Q0F0_POERE</name>
<dbReference type="Gene3D" id="2.60.40.10">
    <property type="entry name" value="Immunoglobulins"/>
    <property type="match status" value="2"/>
</dbReference>
<dbReference type="InterPro" id="IPR013783">
    <property type="entry name" value="Ig-like_fold"/>
</dbReference>
<proteinExistence type="predicted"/>
<feature type="domain" description="Ig-like" evidence="1">
    <location>
        <begin position="136"/>
        <end position="232"/>
    </location>
</feature>
<dbReference type="InterPro" id="IPR036179">
    <property type="entry name" value="Ig-like_dom_sf"/>
</dbReference>
<evidence type="ECO:0000313" key="2">
    <source>
        <dbReference type="Ensembl" id="ENSPREP00000027494.1"/>
    </source>
</evidence>
<accession>A0A3P9Q0F0</accession>
<dbReference type="GeneTree" id="ENSGT00930000151352"/>
<dbReference type="SMART" id="SM00409">
    <property type="entry name" value="IG"/>
    <property type="match status" value="1"/>
</dbReference>
<reference evidence="2" key="3">
    <citation type="submission" date="2025-09" db="UniProtKB">
        <authorList>
            <consortium name="Ensembl"/>
        </authorList>
    </citation>
    <scope>IDENTIFICATION</scope>
    <source>
        <strain evidence="2">Guanapo</strain>
    </source>
</reference>
<feature type="domain" description="Ig-like" evidence="1">
    <location>
        <begin position="12"/>
        <end position="123"/>
    </location>
</feature>